<organism evidence="4 5">
    <name type="scientific">Mytilus galloprovincialis</name>
    <name type="common">Mediterranean mussel</name>
    <dbReference type="NCBI Taxonomy" id="29158"/>
    <lineage>
        <taxon>Eukaryota</taxon>
        <taxon>Metazoa</taxon>
        <taxon>Spiralia</taxon>
        <taxon>Lophotrochozoa</taxon>
        <taxon>Mollusca</taxon>
        <taxon>Bivalvia</taxon>
        <taxon>Autobranchia</taxon>
        <taxon>Pteriomorphia</taxon>
        <taxon>Mytilida</taxon>
        <taxon>Mytiloidea</taxon>
        <taxon>Mytilidae</taxon>
        <taxon>Mytilinae</taxon>
        <taxon>Mytilus</taxon>
    </lineage>
</organism>
<evidence type="ECO:0000256" key="2">
    <source>
        <dbReference type="ARBA" id="ARBA00022729"/>
    </source>
</evidence>
<dbReference type="InterPro" id="IPR032675">
    <property type="entry name" value="LRR_dom_sf"/>
</dbReference>
<dbReference type="Gene3D" id="3.80.10.10">
    <property type="entry name" value="Ribonuclease Inhibitor"/>
    <property type="match status" value="2"/>
</dbReference>
<protein>
    <submittedName>
        <fullName evidence="4">Uncharacterized protein</fullName>
    </submittedName>
</protein>
<dbReference type="EMBL" id="UYJE01007312">
    <property type="protein sequence ID" value="VDI53587.1"/>
    <property type="molecule type" value="Genomic_DNA"/>
</dbReference>
<evidence type="ECO:0000313" key="5">
    <source>
        <dbReference type="Proteomes" id="UP000596742"/>
    </source>
</evidence>
<dbReference type="PANTHER" id="PTHR24373">
    <property type="entry name" value="SLIT RELATED LEUCINE-RICH REPEAT NEURONAL PROTEIN"/>
    <property type="match status" value="1"/>
</dbReference>
<evidence type="ECO:0000256" key="3">
    <source>
        <dbReference type="ARBA" id="ARBA00022737"/>
    </source>
</evidence>
<dbReference type="InterPro" id="IPR001611">
    <property type="entry name" value="Leu-rich_rpt"/>
</dbReference>
<dbReference type="SUPFAM" id="SSF52058">
    <property type="entry name" value="L domain-like"/>
    <property type="match status" value="1"/>
</dbReference>
<keyword evidence="3" id="KW-0677">Repeat</keyword>
<reference evidence="4" key="1">
    <citation type="submission" date="2018-11" db="EMBL/GenBank/DDBJ databases">
        <authorList>
            <person name="Alioto T."/>
            <person name="Alioto T."/>
        </authorList>
    </citation>
    <scope>NUCLEOTIDE SEQUENCE</scope>
</reference>
<dbReference type="OrthoDB" id="6122461at2759"/>
<keyword evidence="2" id="KW-0732">Signal</keyword>
<dbReference type="Proteomes" id="UP000596742">
    <property type="component" value="Unassembled WGS sequence"/>
</dbReference>
<keyword evidence="1" id="KW-0433">Leucine-rich repeat</keyword>
<dbReference type="PANTHER" id="PTHR24373:SF397">
    <property type="entry name" value="IG-LIKE DOMAIN-CONTAINING PROTEIN"/>
    <property type="match status" value="1"/>
</dbReference>
<proteinExistence type="predicted"/>
<evidence type="ECO:0000313" key="4">
    <source>
        <dbReference type="EMBL" id="VDI53587.1"/>
    </source>
</evidence>
<dbReference type="GO" id="GO:0005615">
    <property type="term" value="C:extracellular space"/>
    <property type="evidence" value="ECO:0007669"/>
    <property type="project" value="TreeGrafter"/>
</dbReference>
<accession>A0A8B6FTT5</accession>
<dbReference type="InterPro" id="IPR050328">
    <property type="entry name" value="Dev_Immune_Receptor"/>
</dbReference>
<evidence type="ECO:0000256" key="1">
    <source>
        <dbReference type="ARBA" id="ARBA00022614"/>
    </source>
</evidence>
<sequence length="280" mass="32829">MLQNLTELDISFNQLVELERDAFVGLKRLQKLSLQNNTLGYSFFSFPDSVLTSLISLKYLKIKFNHKHAEYNLFKSDIFDLHVPTLRTLEIDVFHPVNSTDAGIFSTNSTHLKALITGICVITELQEATFDNVKYLEYIDLSSCLIETYRSNTLQYRYIKYLDLSNTQFLSDDVSVFAFMNDIKTCAVDRLVLSNTVTDYDEVFDHFISTLFKYLFCTRIRELRLSYNRLKKIEWRTNKITSEMVKTNVSHTETEQYVYNYDIPSTLPNFRSFTKFSRPI</sequence>
<dbReference type="SMART" id="SM00369">
    <property type="entry name" value="LRR_TYP"/>
    <property type="match status" value="2"/>
</dbReference>
<keyword evidence="5" id="KW-1185">Reference proteome</keyword>
<name>A0A8B6FTT5_MYTGA</name>
<dbReference type="AlphaFoldDB" id="A0A8B6FTT5"/>
<dbReference type="Pfam" id="PF00560">
    <property type="entry name" value="LRR_1"/>
    <property type="match status" value="1"/>
</dbReference>
<gene>
    <name evidence="4" type="ORF">MGAL_10B003674</name>
</gene>
<dbReference type="InterPro" id="IPR003591">
    <property type="entry name" value="Leu-rich_rpt_typical-subtyp"/>
</dbReference>
<comment type="caution">
    <text evidence="4">The sequence shown here is derived from an EMBL/GenBank/DDBJ whole genome shotgun (WGS) entry which is preliminary data.</text>
</comment>
<dbReference type="GO" id="GO:0031012">
    <property type="term" value="C:extracellular matrix"/>
    <property type="evidence" value="ECO:0007669"/>
    <property type="project" value="TreeGrafter"/>
</dbReference>